<protein>
    <recommendedName>
        <fullName evidence="3">HMA domain-containing protein</fullName>
    </recommendedName>
</protein>
<proteinExistence type="predicted"/>
<dbReference type="EMBL" id="CM003534">
    <property type="protein sequence ID" value="RCV32812.1"/>
    <property type="molecule type" value="Genomic_DNA"/>
</dbReference>
<evidence type="ECO:0008006" key="3">
    <source>
        <dbReference type="Google" id="ProtNLM"/>
    </source>
</evidence>
<dbReference type="STRING" id="4555.A0A368RRL2"/>
<gene>
    <name evidence="2" type="ORF">SETIT_7G032600v2</name>
</gene>
<feature type="region of interest" description="Disordered" evidence="1">
    <location>
        <begin position="51"/>
        <end position="272"/>
    </location>
</feature>
<reference evidence="2" key="2">
    <citation type="submission" date="2015-07" db="EMBL/GenBank/DDBJ databases">
        <authorList>
            <person name="Noorani M."/>
        </authorList>
    </citation>
    <scope>NUCLEOTIDE SEQUENCE</scope>
    <source>
        <strain evidence="2">Yugu1</strain>
    </source>
</reference>
<organism evidence="2">
    <name type="scientific">Setaria italica</name>
    <name type="common">Foxtail millet</name>
    <name type="synonym">Panicum italicum</name>
    <dbReference type="NCBI Taxonomy" id="4555"/>
    <lineage>
        <taxon>Eukaryota</taxon>
        <taxon>Viridiplantae</taxon>
        <taxon>Streptophyta</taxon>
        <taxon>Embryophyta</taxon>
        <taxon>Tracheophyta</taxon>
        <taxon>Spermatophyta</taxon>
        <taxon>Magnoliopsida</taxon>
        <taxon>Liliopsida</taxon>
        <taxon>Poales</taxon>
        <taxon>Poaceae</taxon>
        <taxon>PACMAD clade</taxon>
        <taxon>Panicoideae</taxon>
        <taxon>Panicodae</taxon>
        <taxon>Paniceae</taxon>
        <taxon>Cenchrinae</taxon>
        <taxon>Setaria</taxon>
    </lineage>
</organism>
<dbReference type="AlphaFoldDB" id="A0A368RRL2"/>
<evidence type="ECO:0000313" key="2">
    <source>
        <dbReference type="EMBL" id="RCV32812.1"/>
    </source>
</evidence>
<feature type="compositionally biased region" description="Gly residues" evidence="1">
    <location>
        <begin position="228"/>
        <end position="253"/>
    </location>
</feature>
<sequence>MDSVYQSHIDAKEGKVTFSSLMDPDTVIKKLNKAGKPAHLWGANPGVASQVQKIQVGGGGNDQQPKDNGGKGQPNDAGVNGQAKGGVAATSSSGEGDLKITMPQATPQQLQKLQQMQMKGTKLPPQIMGMGSKKPQPPAKGPKTVKFNVPEDIDSRDESEDENFEDEDLDDEIMKLIKTRTMPSAASGGDKKGGNGGNRGSSGNEIPVKIKGNANNGGKMNPRAKQSLGGGGNKGKNGGGAQPPQNGKGGALGIGNQPGQSKKGGARTHPPAGVGGLMIGGIPMRPPNMMGGAGGPSAGIGGPMIGSMPPPPQPADMMMKPPNMTGGMPMGHPHMVGNGMQPGGGSAAVHGMPGARFYVGGASGCVGSGMPSGPEMMQAAAGNPVAQQQQYMPMIHQQHQPQMMMNGNGPHGHHVHGGAGYPQMGYGYEHPPMPYQPSRPTLLLWIHE</sequence>
<name>A0A368RRL2_SETIT</name>
<feature type="compositionally biased region" description="Acidic residues" evidence="1">
    <location>
        <begin position="151"/>
        <end position="171"/>
    </location>
</feature>
<feature type="compositionally biased region" description="Low complexity" evidence="1">
    <location>
        <begin position="108"/>
        <end position="119"/>
    </location>
</feature>
<accession>A0A368RRL2</accession>
<reference evidence="2" key="1">
    <citation type="journal article" date="2012" name="Nat. Biotechnol.">
        <title>Reference genome sequence of the model plant Setaria.</title>
        <authorList>
            <person name="Bennetzen J.L."/>
            <person name="Schmutz J."/>
            <person name="Wang H."/>
            <person name="Percifield R."/>
            <person name="Hawkins J."/>
            <person name="Pontaroli A.C."/>
            <person name="Estep M."/>
            <person name="Feng L."/>
            <person name="Vaughn J.N."/>
            <person name="Grimwood J."/>
            <person name="Jenkins J."/>
            <person name="Barry K."/>
            <person name="Lindquist E."/>
            <person name="Hellsten U."/>
            <person name="Deshpande S."/>
            <person name="Wang X."/>
            <person name="Wu X."/>
            <person name="Mitros T."/>
            <person name="Triplett J."/>
            <person name="Yang X."/>
            <person name="Ye C.Y."/>
            <person name="Mauro-Herrera M."/>
            <person name="Wang L."/>
            <person name="Li P."/>
            <person name="Sharma M."/>
            <person name="Sharma R."/>
            <person name="Ronald P.C."/>
            <person name="Panaud O."/>
            <person name="Kellogg E.A."/>
            <person name="Brutnell T.P."/>
            <person name="Doust A.N."/>
            <person name="Tuskan G.A."/>
            <person name="Rokhsar D."/>
            <person name="Devos K.M."/>
        </authorList>
    </citation>
    <scope>NUCLEOTIDE SEQUENCE [LARGE SCALE GENOMIC DNA]</scope>
    <source>
        <strain evidence="2">Yugu1</strain>
    </source>
</reference>
<evidence type="ECO:0000256" key="1">
    <source>
        <dbReference type="SAM" id="MobiDB-lite"/>
    </source>
</evidence>